<comment type="caution">
    <text evidence="1">The sequence shown here is derived from an EMBL/GenBank/DDBJ whole genome shotgun (WGS) entry which is preliminary data.</text>
</comment>
<dbReference type="EMBL" id="PXYI01000006">
    <property type="protein sequence ID" value="PSJ38431.1"/>
    <property type="molecule type" value="Genomic_DNA"/>
</dbReference>
<accession>A0A2P7QKE9</accession>
<evidence type="ECO:0000313" key="1">
    <source>
        <dbReference type="EMBL" id="PSJ38431.1"/>
    </source>
</evidence>
<reference evidence="1 2" key="1">
    <citation type="submission" date="2018-03" db="EMBL/GenBank/DDBJ databases">
        <title>The draft genome of Sphingosinicella sp. GL-C-18.</title>
        <authorList>
            <person name="Liu L."/>
            <person name="Li L."/>
            <person name="Liang L."/>
            <person name="Zhang X."/>
            <person name="Wang T."/>
        </authorList>
    </citation>
    <scope>NUCLEOTIDE SEQUENCE [LARGE SCALE GENOMIC DNA]</scope>
    <source>
        <strain evidence="1 2">GL-C-18</strain>
    </source>
</reference>
<dbReference type="AlphaFoldDB" id="A0A2P7QKE9"/>
<evidence type="ECO:0000313" key="2">
    <source>
        <dbReference type="Proteomes" id="UP000241167"/>
    </source>
</evidence>
<sequence length="154" mass="17005">MRFLNHRRAKLVTARQEARVFYRPIPQSQMLTLRIVVIATLDVPATYQVGALMRQCASVMRNECREANLLVTEVDMKMDLTGTLVVGKHLTKDRRRIGVAVTVRVPAMAVALELRDRCEGRVKRAIAATGITGAAAPYIADADNGMPALPTFKS</sequence>
<keyword evidence="2" id="KW-1185">Reference proteome</keyword>
<gene>
    <name evidence="1" type="ORF">C7I55_18500</name>
</gene>
<name>A0A2P7QKE9_9SPHN</name>
<dbReference type="Proteomes" id="UP000241167">
    <property type="component" value="Unassembled WGS sequence"/>
</dbReference>
<proteinExistence type="predicted"/>
<protein>
    <submittedName>
        <fullName evidence="1">Uncharacterized protein</fullName>
    </submittedName>
</protein>
<organism evidence="1 2">
    <name type="scientific">Allosphingosinicella deserti</name>
    <dbReference type="NCBI Taxonomy" id="2116704"/>
    <lineage>
        <taxon>Bacteria</taxon>
        <taxon>Pseudomonadati</taxon>
        <taxon>Pseudomonadota</taxon>
        <taxon>Alphaproteobacteria</taxon>
        <taxon>Sphingomonadales</taxon>
        <taxon>Sphingomonadaceae</taxon>
        <taxon>Allosphingosinicella</taxon>
    </lineage>
</organism>